<dbReference type="AlphaFoldDB" id="A0A428Q3S9"/>
<feature type="transmembrane region" description="Helical" evidence="2">
    <location>
        <begin position="588"/>
        <end position="608"/>
    </location>
</feature>
<keyword evidence="2" id="KW-1133">Transmembrane helix</keyword>
<evidence type="ECO:0000313" key="4">
    <source>
        <dbReference type="Proteomes" id="UP000288168"/>
    </source>
</evidence>
<dbReference type="STRING" id="1325734.A0A428Q3S9"/>
<keyword evidence="2" id="KW-0812">Transmembrane</keyword>
<feature type="region of interest" description="Disordered" evidence="1">
    <location>
        <begin position="250"/>
        <end position="321"/>
    </location>
</feature>
<feature type="transmembrane region" description="Helical" evidence="2">
    <location>
        <begin position="173"/>
        <end position="195"/>
    </location>
</feature>
<feature type="compositionally biased region" description="Polar residues" evidence="1">
    <location>
        <begin position="297"/>
        <end position="309"/>
    </location>
</feature>
<feature type="transmembrane region" description="Helical" evidence="2">
    <location>
        <begin position="223"/>
        <end position="244"/>
    </location>
</feature>
<feature type="transmembrane region" description="Helical" evidence="2">
    <location>
        <begin position="28"/>
        <end position="50"/>
    </location>
</feature>
<keyword evidence="4" id="KW-1185">Reference proteome</keyword>
<dbReference type="PANTHER" id="PTHR37577:SF1">
    <property type="entry name" value="INTEGRAL MEMBRANE PROTEIN"/>
    <property type="match status" value="1"/>
</dbReference>
<proteinExistence type="predicted"/>
<feature type="transmembrane region" description="Helical" evidence="2">
    <location>
        <begin position="141"/>
        <end position="161"/>
    </location>
</feature>
<gene>
    <name evidence="3" type="ORF">CEP54_007007</name>
</gene>
<feature type="transmembrane region" description="Helical" evidence="2">
    <location>
        <begin position="425"/>
        <end position="443"/>
    </location>
</feature>
<dbReference type="OrthoDB" id="5427664at2759"/>
<dbReference type="EMBL" id="NKCI01000062">
    <property type="protein sequence ID" value="RSL59928.1"/>
    <property type="molecule type" value="Genomic_DNA"/>
</dbReference>
<feature type="compositionally biased region" description="Basic and acidic residues" evidence="1">
    <location>
        <begin position="285"/>
        <end position="296"/>
    </location>
</feature>
<reference evidence="3 4" key="1">
    <citation type="submission" date="2017-06" db="EMBL/GenBank/DDBJ databases">
        <title>Comparative genomic analysis of Ambrosia Fusariam Clade fungi.</title>
        <authorList>
            <person name="Stajich J.E."/>
            <person name="Carrillo J."/>
            <person name="Kijimoto T."/>
            <person name="Eskalen A."/>
            <person name="O'Donnell K."/>
            <person name="Kasson M."/>
        </authorList>
    </citation>
    <scope>NUCLEOTIDE SEQUENCE [LARGE SCALE GENOMIC DNA]</scope>
    <source>
        <strain evidence="3 4">NRRL62584</strain>
    </source>
</reference>
<feature type="region of interest" description="Disordered" evidence="1">
    <location>
        <begin position="621"/>
        <end position="654"/>
    </location>
</feature>
<organism evidence="3 4">
    <name type="scientific">Fusarium duplospermum</name>
    <dbReference type="NCBI Taxonomy" id="1325734"/>
    <lineage>
        <taxon>Eukaryota</taxon>
        <taxon>Fungi</taxon>
        <taxon>Dikarya</taxon>
        <taxon>Ascomycota</taxon>
        <taxon>Pezizomycotina</taxon>
        <taxon>Sordariomycetes</taxon>
        <taxon>Hypocreomycetidae</taxon>
        <taxon>Hypocreales</taxon>
        <taxon>Nectriaceae</taxon>
        <taxon>Fusarium</taxon>
        <taxon>Fusarium solani species complex</taxon>
    </lineage>
</organism>
<comment type="caution">
    <text evidence="3">The sequence shown here is derived from an EMBL/GenBank/DDBJ whole genome shotgun (WGS) entry which is preliminary data.</text>
</comment>
<feature type="transmembrane region" description="Helical" evidence="2">
    <location>
        <begin position="102"/>
        <end position="129"/>
    </location>
</feature>
<feature type="transmembrane region" description="Helical" evidence="2">
    <location>
        <begin position="455"/>
        <end position="474"/>
    </location>
</feature>
<protein>
    <submittedName>
        <fullName evidence="3">Uncharacterized protein</fullName>
    </submittedName>
</protein>
<feature type="compositionally biased region" description="Basic and acidic residues" evidence="1">
    <location>
        <begin position="252"/>
        <end position="274"/>
    </location>
</feature>
<evidence type="ECO:0000313" key="3">
    <source>
        <dbReference type="EMBL" id="RSL59928.1"/>
    </source>
</evidence>
<name>A0A428Q3S9_9HYPO</name>
<sequence>MNCSSEELTKLVAKGEVPFDADVAGPGVVTAFIATSLTALITLIVAFATFSVPPRLLNTADVILAEGVRSLFRIVSKPVRSLFGIVSNRDRNKTVKDQEARINAFMTFMVSVSDQILVSEAAILVAGLIGHEELTLYSTNIIIALGCLASTVHLGTFPFFIERLKEHHTAKLMRVLIMSAGSGMLIFLLVVQLSATWNTKTHVFFWCTLHDYKINAKDYLDCIVSLAVPIVILHSTISIVRLLYAPTPLGDANERRQEDGDGDRAGVSPSRERSYGNVSRRRAPRDRETNRERREQGTGQVRRNQNDQPTRIPHEDNNRRYHHDDDLELVQQRSHLGNRQEEAVTAYEIESQQSPKARSRFFRGLYEATRPSNRDNLLSTWLQKKGTAFLSSRVASGTLFNFKVNLVAESWAFHQCQGSFVYKMLWLWSGNVYGIVAVFTARTNTTGMSGERDKMGFGQIVPLALLVLPLFAALQSKADYEERLEFRKSQQAHQNGPEHQPRASSVSVREPNLSPGALLLNTPERPLTERLARLEDKSIQLDRLYLFDWARRGNLERSAKLRSYVFLHTSLMFVFTTLLGFFMAYGEYPIATLVLSVLFLLPTLRKVVGLITKFWYTRSQSSLTGDGQEDQEREVRGHGYQMAGATTAEGTQEV</sequence>
<feature type="region of interest" description="Disordered" evidence="1">
    <location>
        <begin position="487"/>
        <end position="516"/>
    </location>
</feature>
<evidence type="ECO:0000256" key="1">
    <source>
        <dbReference type="SAM" id="MobiDB-lite"/>
    </source>
</evidence>
<feature type="compositionally biased region" description="Basic and acidic residues" evidence="1">
    <location>
        <begin position="312"/>
        <end position="321"/>
    </location>
</feature>
<keyword evidence="2" id="KW-0472">Membrane</keyword>
<feature type="transmembrane region" description="Helical" evidence="2">
    <location>
        <begin position="561"/>
        <end position="582"/>
    </location>
</feature>
<dbReference type="PANTHER" id="PTHR37577">
    <property type="entry name" value="INTEGRAL MEMBRANE PROTEIN"/>
    <property type="match status" value="1"/>
</dbReference>
<accession>A0A428Q3S9</accession>
<dbReference type="InterPro" id="IPR053018">
    <property type="entry name" value="Elsinochrome_Biosynth-Asso"/>
</dbReference>
<evidence type="ECO:0000256" key="2">
    <source>
        <dbReference type="SAM" id="Phobius"/>
    </source>
</evidence>
<dbReference type="Proteomes" id="UP000288168">
    <property type="component" value="Unassembled WGS sequence"/>
</dbReference>